<accession>A0A9N9PBN9</accession>
<dbReference type="Proteomes" id="UP000789759">
    <property type="component" value="Unassembled WGS sequence"/>
</dbReference>
<organism evidence="1 2">
    <name type="scientific">Cetraspora pellucida</name>
    <dbReference type="NCBI Taxonomy" id="1433469"/>
    <lineage>
        <taxon>Eukaryota</taxon>
        <taxon>Fungi</taxon>
        <taxon>Fungi incertae sedis</taxon>
        <taxon>Mucoromycota</taxon>
        <taxon>Glomeromycotina</taxon>
        <taxon>Glomeromycetes</taxon>
        <taxon>Diversisporales</taxon>
        <taxon>Gigasporaceae</taxon>
        <taxon>Cetraspora</taxon>
    </lineage>
</organism>
<keyword evidence="2" id="KW-1185">Reference proteome</keyword>
<sequence>MLLLAVKYQRFKNANEVKNAASEKAAKRSKNKVSYKRSYSIYFITDDDNITVILENVRKTTEILLEIKEWIKDNTTYRHYQKEVTINEWKDHFDTYKNMDYPQVMSINVENECK</sequence>
<protein>
    <submittedName>
        <fullName evidence="1">19911_t:CDS:1</fullName>
    </submittedName>
</protein>
<evidence type="ECO:0000313" key="2">
    <source>
        <dbReference type="Proteomes" id="UP000789759"/>
    </source>
</evidence>
<comment type="caution">
    <text evidence="1">The sequence shown here is derived from an EMBL/GenBank/DDBJ whole genome shotgun (WGS) entry which is preliminary data.</text>
</comment>
<reference evidence="1" key="1">
    <citation type="submission" date="2021-06" db="EMBL/GenBank/DDBJ databases">
        <authorList>
            <person name="Kallberg Y."/>
            <person name="Tangrot J."/>
            <person name="Rosling A."/>
        </authorList>
    </citation>
    <scope>NUCLEOTIDE SEQUENCE</scope>
    <source>
        <strain evidence="1">FL966</strain>
    </source>
</reference>
<dbReference type="AlphaFoldDB" id="A0A9N9PBN9"/>
<gene>
    <name evidence="1" type="ORF">CPELLU_LOCUS18274</name>
</gene>
<evidence type="ECO:0000313" key="1">
    <source>
        <dbReference type="EMBL" id="CAG8807214.1"/>
    </source>
</evidence>
<dbReference type="EMBL" id="CAJVQA010035496">
    <property type="protein sequence ID" value="CAG8807214.1"/>
    <property type="molecule type" value="Genomic_DNA"/>
</dbReference>
<name>A0A9N9PBN9_9GLOM</name>
<proteinExistence type="predicted"/>